<keyword evidence="1" id="KW-0472">Membrane</keyword>
<name>A0A8J6KJ67_ELECQ</name>
<evidence type="ECO:0000313" key="2">
    <source>
        <dbReference type="EMBL" id="KAG9494091.1"/>
    </source>
</evidence>
<evidence type="ECO:0000313" key="3">
    <source>
        <dbReference type="Proteomes" id="UP000770717"/>
    </source>
</evidence>
<comment type="caution">
    <text evidence="2">The sequence shown here is derived from an EMBL/GenBank/DDBJ whole genome shotgun (WGS) entry which is preliminary data.</text>
</comment>
<keyword evidence="3" id="KW-1185">Reference proteome</keyword>
<feature type="transmembrane region" description="Helical" evidence="1">
    <location>
        <begin position="64"/>
        <end position="85"/>
    </location>
</feature>
<sequence length="86" mass="9986">MKVRIWDHNLLPRSANNMLSQKEIQPSGTIFDIKRFSRLLTIRRHFHDGANDEVSSVNVQGNEMLHSLILMVILLFFQDVVVFPIP</sequence>
<protein>
    <submittedName>
        <fullName evidence="2">Uncharacterized protein</fullName>
    </submittedName>
</protein>
<evidence type="ECO:0000256" key="1">
    <source>
        <dbReference type="SAM" id="Phobius"/>
    </source>
</evidence>
<reference evidence="2" key="1">
    <citation type="thesis" date="2020" institute="ProQuest LLC" country="789 East Eisenhower Parkway, Ann Arbor, MI, USA">
        <title>Comparative Genomics and Chromosome Evolution.</title>
        <authorList>
            <person name="Mudd A.B."/>
        </authorList>
    </citation>
    <scope>NUCLEOTIDE SEQUENCE</scope>
    <source>
        <strain evidence="2">HN-11 Male</strain>
        <tissue evidence="2">Kidney and liver</tissue>
    </source>
</reference>
<dbReference type="EMBL" id="WNTK01000001">
    <property type="protein sequence ID" value="KAG9494091.1"/>
    <property type="molecule type" value="Genomic_DNA"/>
</dbReference>
<keyword evidence="1" id="KW-0812">Transmembrane</keyword>
<proteinExistence type="predicted"/>
<accession>A0A8J6KJ67</accession>
<keyword evidence="1" id="KW-1133">Transmembrane helix</keyword>
<organism evidence="2 3">
    <name type="scientific">Eleutherodactylus coqui</name>
    <name type="common">Puerto Rican coqui</name>
    <dbReference type="NCBI Taxonomy" id="57060"/>
    <lineage>
        <taxon>Eukaryota</taxon>
        <taxon>Metazoa</taxon>
        <taxon>Chordata</taxon>
        <taxon>Craniata</taxon>
        <taxon>Vertebrata</taxon>
        <taxon>Euteleostomi</taxon>
        <taxon>Amphibia</taxon>
        <taxon>Batrachia</taxon>
        <taxon>Anura</taxon>
        <taxon>Neobatrachia</taxon>
        <taxon>Hyloidea</taxon>
        <taxon>Eleutherodactylidae</taxon>
        <taxon>Eleutherodactylinae</taxon>
        <taxon>Eleutherodactylus</taxon>
        <taxon>Eleutherodactylus</taxon>
    </lineage>
</organism>
<dbReference type="Proteomes" id="UP000770717">
    <property type="component" value="Unassembled WGS sequence"/>
</dbReference>
<gene>
    <name evidence="2" type="ORF">GDO78_001761</name>
</gene>
<dbReference type="AlphaFoldDB" id="A0A8J6KJ67"/>